<keyword evidence="3" id="KW-0540">Nuclease</keyword>
<feature type="non-terminal residue" evidence="3">
    <location>
        <position position="1"/>
    </location>
</feature>
<dbReference type="GO" id="GO:0004519">
    <property type="term" value="F:endonuclease activity"/>
    <property type="evidence" value="ECO:0007669"/>
    <property type="project" value="UniProtKB-KW"/>
</dbReference>
<dbReference type="SMART" id="SM00507">
    <property type="entry name" value="HNHc"/>
    <property type="match status" value="1"/>
</dbReference>
<dbReference type="InterPro" id="IPR002711">
    <property type="entry name" value="HNH"/>
</dbReference>
<evidence type="ECO:0000256" key="1">
    <source>
        <dbReference type="SAM" id="MobiDB-lite"/>
    </source>
</evidence>
<sequence length="101" mass="11191">PHIRKALHVRDECCIKCGAPANRTQAHHLTHWIDGGDTSLDNSCLLCPACHTDIHHNGWDVFLGTDRHPWLIPPTAVDPTRTPLPAHNRRTLNLDNLSAAA</sequence>
<dbReference type="GO" id="GO:0003676">
    <property type="term" value="F:nucleic acid binding"/>
    <property type="evidence" value="ECO:0007669"/>
    <property type="project" value="InterPro"/>
</dbReference>
<dbReference type="CDD" id="cd00085">
    <property type="entry name" value="HNHc"/>
    <property type="match status" value="1"/>
</dbReference>
<dbReference type="Pfam" id="PF01844">
    <property type="entry name" value="HNH"/>
    <property type="match status" value="1"/>
</dbReference>
<proteinExistence type="predicted"/>
<protein>
    <submittedName>
        <fullName evidence="3">HNH endonuclease</fullName>
    </submittedName>
</protein>
<evidence type="ECO:0000313" key="3">
    <source>
        <dbReference type="EMBL" id="MCX2967267.1"/>
    </source>
</evidence>
<feature type="compositionally biased region" description="Polar residues" evidence="1">
    <location>
        <begin position="91"/>
        <end position="101"/>
    </location>
</feature>
<evidence type="ECO:0000313" key="4">
    <source>
        <dbReference type="Proteomes" id="UP001143347"/>
    </source>
</evidence>
<gene>
    <name evidence="3" type="ORF">OSB52_24705</name>
</gene>
<dbReference type="EMBL" id="JAPKFM010000088">
    <property type="protein sequence ID" value="MCX2967267.1"/>
    <property type="molecule type" value="Genomic_DNA"/>
</dbReference>
<dbReference type="GO" id="GO:0008270">
    <property type="term" value="F:zinc ion binding"/>
    <property type="evidence" value="ECO:0007669"/>
    <property type="project" value="InterPro"/>
</dbReference>
<dbReference type="InterPro" id="IPR003615">
    <property type="entry name" value="HNH_nuc"/>
</dbReference>
<keyword evidence="4" id="KW-1185">Reference proteome</keyword>
<feature type="domain" description="HNH nuclease" evidence="2">
    <location>
        <begin position="2"/>
        <end position="52"/>
    </location>
</feature>
<keyword evidence="3" id="KW-0378">Hydrolase</keyword>
<comment type="caution">
    <text evidence="3">The sequence shown here is derived from an EMBL/GenBank/DDBJ whole genome shotgun (WGS) entry which is preliminary data.</text>
</comment>
<evidence type="ECO:0000259" key="2">
    <source>
        <dbReference type="SMART" id="SM00507"/>
    </source>
</evidence>
<feature type="region of interest" description="Disordered" evidence="1">
    <location>
        <begin position="80"/>
        <end position="101"/>
    </location>
</feature>
<organism evidence="3 4">
    <name type="scientific">Gordonia aquimaris</name>
    <dbReference type="NCBI Taxonomy" id="2984863"/>
    <lineage>
        <taxon>Bacteria</taxon>
        <taxon>Bacillati</taxon>
        <taxon>Actinomycetota</taxon>
        <taxon>Actinomycetes</taxon>
        <taxon>Mycobacteriales</taxon>
        <taxon>Gordoniaceae</taxon>
        <taxon>Gordonia</taxon>
    </lineage>
</organism>
<dbReference type="AlphaFoldDB" id="A0A9X3DBL5"/>
<name>A0A9X3DBL5_9ACTN</name>
<dbReference type="RefSeq" id="WP_266063973.1">
    <property type="nucleotide sequence ID" value="NZ_JAPKFM010000088.1"/>
</dbReference>
<dbReference type="Proteomes" id="UP001143347">
    <property type="component" value="Unassembled WGS sequence"/>
</dbReference>
<keyword evidence="3" id="KW-0255">Endonuclease</keyword>
<dbReference type="Gene3D" id="1.10.30.50">
    <property type="match status" value="1"/>
</dbReference>
<reference evidence="3" key="1">
    <citation type="submission" date="2022-10" db="EMBL/GenBank/DDBJ databases">
        <title>WGS of marine actinomycetes from Thailand.</title>
        <authorList>
            <person name="Thawai C."/>
        </authorList>
    </citation>
    <scope>NUCLEOTIDE SEQUENCE</scope>
    <source>
        <strain evidence="3">SW21</strain>
    </source>
</reference>
<accession>A0A9X3DBL5</accession>